<dbReference type="PANTHER" id="PTHR11741">
    <property type="entry name" value="ELONGATION FACTOR TS"/>
    <property type="match status" value="1"/>
</dbReference>
<dbReference type="GO" id="GO:0070125">
    <property type="term" value="P:mitochondrial translational elongation"/>
    <property type="evidence" value="ECO:0007669"/>
    <property type="project" value="TreeGrafter"/>
</dbReference>
<dbReference type="InterPro" id="IPR001816">
    <property type="entry name" value="Transl_elong_EFTs/EF1B"/>
</dbReference>
<dbReference type="GO" id="GO:0003746">
    <property type="term" value="F:translation elongation factor activity"/>
    <property type="evidence" value="ECO:0007669"/>
    <property type="project" value="UniProtKB-UniRule"/>
</dbReference>
<organism evidence="6 7">
    <name type="scientific">Malassezia brasiliensis</name>
    <dbReference type="NCBI Taxonomy" id="1821822"/>
    <lineage>
        <taxon>Eukaryota</taxon>
        <taxon>Fungi</taxon>
        <taxon>Dikarya</taxon>
        <taxon>Basidiomycota</taxon>
        <taxon>Ustilaginomycotina</taxon>
        <taxon>Malasseziomycetes</taxon>
        <taxon>Malasseziales</taxon>
        <taxon>Malasseziaceae</taxon>
        <taxon>Malassezia</taxon>
    </lineage>
</organism>
<dbReference type="Gene3D" id="1.10.8.10">
    <property type="entry name" value="DNA helicase RuvA subunit, C-terminal domain"/>
    <property type="match status" value="1"/>
</dbReference>
<keyword evidence="3 4" id="KW-0496">Mitochondrion</keyword>
<proteinExistence type="inferred from homology"/>
<dbReference type="HAMAP" id="MF_00050">
    <property type="entry name" value="EF_Ts"/>
    <property type="match status" value="1"/>
</dbReference>
<comment type="function">
    <text evidence="4">Associates with the EF-Tu.GDP complex and induces the exchange of GDP to GTP. It remains bound to the aminoacyl-tRNA.EF-Tu.GTP complex up to the GTP hydrolysis stage on the ribosome.</text>
</comment>
<dbReference type="InterPro" id="IPR036402">
    <property type="entry name" value="EF-Ts_dimer_sf"/>
</dbReference>
<reference evidence="6" key="1">
    <citation type="submission" date="2023-03" db="EMBL/GenBank/DDBJ databases">
        <title>Mating type loci evolution in Malassezia.</title>
        <authorList>
            <person name="Coelho M.A."/>
        </authorList>
    </citation>
    <scope>NUCLEOTIDE SEQUENCE</scope>
    <source>
        <strain evidence="6">CBS 14135</strain>
    </source>
</reference>
<evidence type="ECO:0000256" key="1">
    <source>
        <dbReference type="ARBA" id="ARBA00022768"/>
    </source>
</evidence>
<evidence type="ECO:0000256" key="2">
    <source>
        <dbReference type="ARBA" id="ARBA00022917"/>
    </source>
</evidence>
<dbReference type="PROSITE" id="PS01127">
    <property type="entry name" value="EF_TS_2"/>
    <property type="match status" value="1"/>
</dbReference>
<gene>
    <name evidence="4 6" type="primary">TSF1</name>
    <name evidence="6" type="ORF">MBRA1_000954</name>
</gene>
<dbReference type="Proteomes" id="UP001216638">
    <property type="component" value="Chromosome 1"/>
</dbReference>
<accession>A0AAF0DR99</accession>
<dbReference type="Gene3D" id="3.30.479.20">
    <property type="entry name" value="Elongation factor Ts, dimerisation domain"/>
    <property type="match status" value="1"/>
</dbReference>
<feature type="domain" description="Translation elongation factor EFTs/EF1B dimerisation" evidence="5">
    <location>
        <begin position="123"/>
        <end position="236"/>
    </location>
</feature>
<evidence type="ECO:0000256" key="3">
    <source>
        <dbReference type="ARBA" id="ARBA00023128"/>
    </source>
</evidence>
<evidence type="ECO:0000259" key="5">
    <source>
        <dbReference type="Pfam" id="PF00889"/>
    </source>
</evidence>
<name>A0AAF0DR99_9BASI</name>
<dbReference type="Pfam" id="PF00889">
    <property type="entry name" value="EF_TS"/>
    <property type="match status" value="1"/>
</dbReference>
<dbReference type="GO" id="GO:0005739">
    <property type="term" value="C:mitochondrion"/>
    <property type="evidence" value="ECO:0007669"/>
    <property type="project" value="UniProtKB-SubCell"/>
</dbReference>
<keyword evidence="7" id="KW-1185">Reference proteome</keyword>
<dbReference type="AlphaFoldDB" id="A0AAF0DR99"/>
<dbReference type="SUPFAM" id="SSF54713">
    <property type="entry name" value="Elongation factor Ts (EF-Ts), dimerisation domain"/>
    <property type="match status" value="1"/>
</dbReference>
<protein>
    <recommendedName>
        <fullName evidence="4">Elongation factor Ts, mitochondrial</fullName>
        <shortName evidence="4">EF-Ts</shortName>
        <shortName evidence="4">EF-TsMt</shortName>
    </recommendedName>
</protein>
<dbReference type="PANTHER" id="PTHR11741:SF0">
    <property type="entry name" value="ELONGATION FACTOR TS, MITOCHONDRIAL"/>
    <property type="match status" value="1"/>
</dbReference>
<comment type="subcellular location">
    <subcellularLocation>
        <location evidence="4">Mitochondrion</location>
    </subcellularLocation>
</comment>
<comment type="similarity">
    <text evidence="4">Belongs to the EF-Ts family.</text>
</comment>
<evidence type="ECO:0000256" key="4">
    <source>
        <dbReference type="HAMAP-Rule" id="MF_03135"/>
    </source>
</evidence>
<dbReference type="InterPro" id="IPR014039">
    <property type="entry name" value="Transl_elong_EFTs/EF1B_dimer"/>
</dbReference>
<evidence type="ECO:0000313" key="7">
    <source>
        <dbReference type="Proteomes" id="UP001216638"/>
    </source>
</evidence>
<dbReference type="InterPro" id="IPR018101">
    <property type="entry name" value="Transl_elong_Ts_CS"/>
</dbReference>
<dbReference type="EMBL" id="CP119951">
    <property type="protein sequence ID" value="WFC94324.1"/>
    <property type="molecule type" value="Genomic_DNA"/>
</dbReference>
<sequence>MHRGLRLSLAVRAITRTHTTRLLTTSARTCEPARPSIQAIAELRRAVPGTSLIKAREALVASRSPSSPDTDDVTAAIQWLEQNRKEEGAKRVAKVASRTTSEGIIGLCTLTDGLQGSTARSGIVELNCETDFVARNELFGALARDIAHTVAWYPVFAQETGQEVVQDITPDDLLDCPLMPYDTATTASTDVRTVRSAITEVVARLGEKIALSRAACVLCENEPKSTLVTGSFAHGAGASVTPPSAPTQATFASGRVAALLLARFAGRVTEAAQRSDANDPVHGASRALLRSLARQAAGFPTTCIRAEEGAASDEPSTALLAQPFAMLLPSAGVEKPSEESSVQEVLQTWGQSFGDAPDSVQVIGLRRWEVGETNAPSDEGVSFANEVKKAAGI</sequence>
<keyword evidence="1 4" id="KW-0251">Elongation factor</keyword>
<evidence type="ECO:0000313" key="6">
    <source>
        <dbReference type="EMBL" id="WFC94324.1"/>
    </source>
</evidence>
<keyword evidence="2 4" id="KW-0648">Protein biosynthesis</keyword>